<dbReference type="PROSITE" id="PS50059">
    <property type="entry name" value="FKBP_PPIASE"/>
    <property type="match status" value="1"/>
</dbReference>
<dbReference type="InterPro" id="IPR046357">
    <property type="entry name" value="PPIase_dom_sf"/>
</dbReference>
<proteinExistence type="inferred from homology"/>
<dbReference type="SUPFAM" id="SSF54534">
    <property type="entry name" value="FKBP-like"/>
    <property type="match status" value="1"/>
</dbReference>
<name>A0A8H3GKY0_9AGAM</name>
<keyword evidence="4 6" id="KW-0413">Isomerase</keyword>
<dbReference type="InterPro" id="IPR001179">
    <property type="entry name" value="PPIase_FKBP_dom"/>
</dbReference>
<dbReference type="GO" id="GO:0003755">
    <property type="term" value="F:peptidyl-prolyl cis-trans isomerase activity"/>
    <property type="evidence" value="ECO:0007669"/>
    <property type="project" value="UniProtKB-KW"/>
</dbReference>
<comment type="similarity">
    <text evidence="5">Belongs to the FKBP-type PPIase family. FKBP1 subfamily.</text>
</comment>
<dbReference type="EC" id="5.2.1.8" evidence="2 6"/>
<dbReference type="PANTHER" id="PTHR10516:SF443">
    <property type="entry name" value="FK506-BINDING PROTEIN 59-RELATED"/>
    <property type="match status" value="1"/>
</dbReference>
<dbReference type="AlphaFoldDB" id="A0A8H3GKY0"/>
<dbReference type="EMBL" id="CAJMWR010003138">
    <property type="protein sequence ID" value="CAE6455118.1"/>
    <property type="molecule type" value="Genomic_DNA"/>
</dbReference>
<reference evidence="9" key="1">
    <citation type="submission" date="2021-01" db="EMBL/GenBank/DDBJ databases">
        <authorList>
            <person name="Kaushik A."/>
        </authorList>
    </citation>
    <scope>NUCLEOTIDE SEQUENCE</scope>
    <source>
        <strain evidence="9">AG1-1A</strain>
    </source>
</reference>
<evidence type="ECO:0000259" key="8">
    <source>
        <dbReference type="PROSITE" id="PS50059"/>
    </source>
</evidence>
<evidence type="ECO:0000256" key="1">
    <source>
        <dbReference type="ARBA" id="ARBA00000971"/>
    </source>
</evidence>
<organism evidence="9 10">
    <name type="scientific">Rhizoctonia solani</name>
    <dbReference type="NCBI Taxonomy" id="456999"/>
    <lineage>
        <taxon>Eukaryota</taxon>
        <taxon>Fungi</taxon>
        <taxon>Dikarya</taxon>
        <taxon>Basidiomycota</taxon>
        <taxon>Agaricomycotina</taxon>
        <taxon>Agaricomycetes</taxon>
        <taxon>Cantharellales</taxon>
        <taxon>Ceratobasidiaceae</taxon>
        <taxon>Rhizoctonia</taxon>
    </lineage>
</organism>
<evidence type="ECO:0000313" key="9">
    <source>
        <dbReference type="EMBL" id="CAE6455118.1"/>
    </source>
</evidence>
<comment type="caution">
    <text evidence="9">The sequence shown here is derived from an EMBL/GenBank/DDBJ whole genome shotgun (WGS) entry which is preliminary data.</text>
</comment>
<evidence type="ECO:0000256" key="6">
    <source>
        <dbReference type="PROSITE-ProRule" id="PRU00277"/>
    </source>
</evidence>
<keyword evidence="3 6" id="KW-0697">Rotamase</keyword>
<gene>
    <name evidence="9" type="ORF">RDB_LOCUS94725</name>
</gene>
<dbReference type="Pfam" id="PF00254">
    <property type="entry name" value="FKBP_C"/>
    <property type="match status" value="1"/>
</dbReference>
<dbReference type="GO" id="GO:0005737">
    <property type="term" value="C:cytoplasm"/>
    <property type="evidence" value="ECO:0007669"/>
    <property type="project" value="TreeGrafter"/>
</dbReference>
<dbReference type="InterPro" id="IPR050689">
    <property type="entry name" value="FKBP-type_PPIase"/>
</dbReference>
<evidence type="ECO:0000256" key="2">
    <source>
        <dbReference type="ARBA" id="ARBA00013194"/>
    </source>
</evidence>
<evidence type="ECO:0000313" key="10">
    <source>
        <dbReference type="Proteomes" id="UP000663840"/>
    </source>
</evidence>
<evidence type="ECO:0000256" key="3">
    <source>
        <dbReference type="ARBA" id="ARBA00023110"/>
    </source>
</evidence>
<evidence type="ECO:0000256" key="4">
    <source>
        <dbReference type="ARBA" id="ARBA00023235"/>
    </source>
</evidence>
<comment type="catalytic activity">
    <reaction evidence="1 6">
        <text>[protein]-peptidylproline (omega=180) = [protein]-peptidylproline (omega=0)</text>
        <dbReference type="Rhea" id="RHEA:16237"/>
        <dbReference type="Rhea" id="RHEA-COMP:10747"/>
        <dbReference type="Rhea" id="RHEA-COMP:10748"/>
        <dbReference type="ChEBI" id="CHEBI:83833"/>
        <dbReference type="ChEBI" id="CHEBI:83834"/>
        <dbReference type="EC" id="5.2.1.8"/>
    </reaction>
</comment>
<evidence type="ECO:0000256" key="7">
    <source>
        <dbReference type="SAM" id="MobiDB-lite"/>
    </source>
</evidence>
<feature type="region of interest" description="Disordered" evidence="7">
    <location>
        <begin position="1"/>
        <end position="20"/>
    </location>
</feature>
<dbReference type="Gene3D" id="3.10.50.40">
    <property type="match status" value="1"/>
</dbReference>
<feature type="domain" description="PPIase FKBP-type" evidence="8">
    <location>
        <begin position="21"/>
        <end position="103"/>
    </location>
</feature>
<evidence type="ECO:0000256" key="5">
    <source>
        <dbReference type="ARBA" id="ARBA00038106"/>
    </source>
</evidence>
<protein>
    <recommendedName>
        <fullName evidence="2 6">peptidylprolyl isomerase</fullName>
        <ecNumber evidence="2 6">5.2.1.8</ecNumber>
    </recommendedName>
</protein>
<sequence length="107" mass="11609">MGVNVNVTHRPSGEPVYPKSGDKVEIHYVGRLGPQSTDKEFDSSRKRNSPFQTVIGVGIPKVPLGGKATLEISPDCAYGEKGIKNTIPPNSTLYFEVELLAINGRKN</sequence>
<dbReference type="PANTHER" id="PTHR10516">
    <property type="entry name" value="PEPTIDYL-PROLYL CIS-TRANS ISOMERASE"/>
    <property type="match status" value="1"/>
</dbReference>
<accession>A0A8H3GKY0</accession>
<dbReference type="Proteomes" id="UP000663840">
    <property type="component" value="Unassembled WGS sequence"/>
</dbReference>